<feature type="compositionally biased region" description="Basic and acidic residues" evidence="1">
    <location>
        <begin position="176"/>
        <end position="185"/>
    </location>
</feature>
<feature type="signal peptide" evidence="2">
    <location>
        <begin position="1"/>
        <end position="28"/>
    </location>
</feature>
<evidence type="ECO:0000256" key="1">
    <source>
        <dbReference type="SAM" id="MobiDB-lite"/>
    </source>
</evidence>
<reference evidence="4" key="1">
    <citation type="journal article" date="2019" name="Int. J. Syst. Evol. Microbiol.">
        <title>The Global Catalogue of Microorganisms (GCM) 10K type strain sequencing project: providing services to taxonomists for standard genome sequencing and annotation.</title>
        <authorList>
            <consortium name="The Broad Institute Genomics Platform"/>
            <consortium name="The Broad Institute Genome Sequencing Center for Infectious Disease"/>
            <person name="Wu L."/>
            <person name="Ma J."/>
        </authorList>
    </citation>
    <scope>NUCLEOTIDE SEQUENCE [LARGE SCALE GENOMIC DNA]</scope>
    <source>
        <strain evidence="4">JCM 19129</strain>
    </source>
</reference>
<keyword evidence="2" id="KW-0732">Signal</keyword>
<organism evidence="3 4">
    <name type="scientific">Nesterenkonia rhizosphaerae</name>
    <dbReference type="NCBI Taxonomy" id="1348272"/>
    <lineage>
        <taxon>Bacteria</taxon>
        <taxon>Bacillati</taxon>
        <taxon>Actinomycetota</taxon>
        <taxon>Actinomycetes</taxon>
        <taxon>Micrococcales</taxon>
        <taxon>Micrococcaceae</taxon>
        <taxon>Nesterenkonia</taxon>
    </lineage>
</organism>
<evidence type="ECO:0000256" key="2">
    <source>
        <dbReference type="SAM" id="SignalP"/>
    </source>
</evidence>
<comment type="caution">
    <text evidence="3">The sequence shown here is derived from an EMBL/GenBank/DDBJ whole genome shotgun (WGS) entry which is preliminary data.</text>
</comment>
<name>A0ABP9FTD6_9MICC</name>
<protein>
    <recommendedName>
        <fullName evidence="5">DNA modification methylase</fullName>
    </recommendedName>
</protein>
<feature type="chain" id="PRO_5046495848" description="DNA modification methylase" evidence="2">
    <location>
        <begin position="29"/>
        <end position="185"/>
    </location>
</feature>
<evidence type="ECO:0008006" key="5">
    <source>
        <dbReference type="Google" id="ProtNLM"/>
    </source>
</evidence>
<proteinExistence type="predicted"/>
<dbReference type="Proteomes" id="UP001500368">
    <property type="component" value="Unassembled WGS sequence"/>
</dbReference>
<evidence type="ECO:0000313" key="4">
    <source>
        <dbReference type="Proteomes" id="UP001500368"/>
    </source>
</evidence>
<dbReference type="RefSeq" id="WP_345476666.1">
    <property type="nucleotide sequence ID" value="NZ_BAABLW010000002.1"/>
</dbReference>
<feature type="region of interest" description="Disordered" evidence="1">
    <location>
        <begin position="161"/>
        <end position="185"/>
    </location>
</feature>
<dbReference type="EMBL" id="BAABLW010000002">
    <property type="protein sequence ID" value="GAA4914521.1"/>
    <property type="molecule type" value="Genomic_DNA"/>
</dbReference>
<dbReference type="PROSITE" id="PS51257">
    <property type="entry name" value="PROKAR_LIPOPROTEIN"/>
    <property type="match status" value="1"/>
</dbReference>
<keyword evidence="4" id="KW-1185">Reference proteome</keyword>
<evidence type="ECO:0000313" key="3">
    <source>
        <dbReference type="EMBL" id="GAA4914521.1"/>
    </source>
</evidence>
<gene>
    <name evidence="3" type="ORF">GCM10025790_06820</name>
</gene>
<accession>A0ABP9FTD6</accession>
<sequence>MKFAPSPTRRAAAASLALAAVLATGCSAVNYQATTHVYSGSDGVMFDAEGVKVRHLTFIANEEGGPARLVGVVSNNSAEDAQVEISAAGDTFPFSLSSGEAINLQNDDELIVSSIQAAPGAMQDVTISINGTEETVGASVLDGGIAEYRALLPDDFDESTVEHLEHGPDTYGGGAAHHDPDAAHH</sequence>